<dbReference type="OrthoDB" id="5324651at2759"/>
<name>A0A9P8VV46_9HYPO</name>
<feature type="region of interest" description="Disordered" evidence="1">
    <location>
        <begin position="261"/>
        <end position="282"/>
    </location>
</feature>
<evidence type="ECO:0000313" key="3">
    <source>
        <dbReference type="Proteomes" id="UP000777438"/>
    </source>
</evidence>
<comment type="caution">
    <text evidence="2">The sequence shown here is derived from an EMBL/GenBank/DDBJ whole genome shotgun (WGS) entry which is preliminary data.</text>
</comment>
<accession>A0A9P8VV46</accession>
<evidence type="ECO:0008006" key="4">
    <source>
        <dbReference type="Google" id="ProtNLM"/>
    </source>
</evidence>
<dbReference type="Proteomes" id="UP000777438">
    <property type="component" value="Unassembled WGS sequence"/>
</dbReference>
<feature type="compositionally biased region" description="Polar residues" evidence="1">
    <location>
        <begin position="1"/>
        <end position="22"/>
    </location>
</feature>
<feature type="region of interest" description="Disordered" evidence="1">
    <location>
        <begin position="1"/>
        <end position="36"/>
    </location>
</feature>
<organism evidence="2 3">
    <name type="scientific">Thelonectria olida</name>
    <dbReference type="NCBI Taxonomy" id="1576542"/>
    <lineage>
        <taxon>Eukaryota</taxon>
        <taxon>Fungi</taxon>
        <taxon>Dikarya</taxon>
        <taxon>Ascomycota</taxon>
        <taxon>Pezizomycotina</taxon>
        <taxon>Sordariomycetes</taxon>
        <taxon>Hypocreomycetidae</taxon>
        <taxon>Hypocreales</taxon>
        <taxon>Nectriaceae</taxon>
        <taxon>Thelonectria</taxon>
    </lineage>
</organism>
<sequence>MAERNCPSQHATDSCSEQTTSPGIEKARDTSDNGRRSEILDVSDASRGLRYASARPTNRDLDNGPCFLPYQAQYLILTRTQSLLEECCFEFLGRCLSDLIRDRKIECASMLELHKWLDILVDPQWHAFVGPNLTAAPTAGVLHDIRTVRHLAVYRTPITASAIAQLVGSAAEFAVILKDTRRASPLKKLKTGLNAQIELMEKTRREARDVMIKQLDGLTEQRRYLLLKQKRLGEEVKAEAGQRICELLNRVREGQDDLVKNERVAQHKRGSNDASPDAASEG</sequence>
<dbReference type="AlphaFoldDB" id="A0A9P8VV46"/>
<evidence type="ECO:0000313" key="2">
    <source>
        <dbReference type="EMBL" id="KAH6879741.1"/>
    </source>
</evidence>
<keyword evidence="3" id="KW-1185">Reference proteome</keyword>
<evidence type="ECO:0000256" key="1">
    <source>
        <dbReference type="SAM" id="MobiDB-lite"/>
    </source>
</evidence>
<protein>
    <recommendedName>
        <fullName evidence="4">Ubiquinol-cytochrome-c reductase cytochrome c1</fullName>
    </recommendedName>
</protein>
<gene>
    <name evidence="2" type="ORF">B0T10DRAFT_582232</name>
</gene>
<reference evidence="2 3" key="1">
    <citation type="journal article" date="2021" name="Nat. Commun.">
        <title>Genetic determinants of endophytism in the Arabidopsis root mycobiome.</title>
        <authorList>
            <person name="Mesny F."/>
            <person name="Miyauchi S."/>
            <person name="Thiergart T."/>
            <person name="Pickel B."/>
            <person name="Atanasova L."/>
            <person name="Karlsson M."/>
            <person name="Huettel B."/>
            <person name="Barry K.W."/>
            <person name="Haridas S."/>
            <person name="Chen C."/>
            <person name="Bauer D."/>
            <person name="Andreopoulos W."/>
            <person name="Pangilinan J."/>
            <person name="LaButti K."/>
            <person name="Riley R."/>
            <person name="Lipzen A."/>
            <person name="Clum A."/>
            <person name="Drula E."/>
            <person name="Henrissat B."/>
            <person name="Kohler A."/>
            <person name="Grigoriev I.V."/>
            <person name="Martin F.M."/>
            <person name="Hacquard S."/>
        </authorList>
    </citation>
    <scope>NUCLEOTIDE SEQUENCE [LARGE SCALE GENOMIC DNA]</scope>
    <source>
        <strain evidence="2 3">MPI-CAGE-CH-0241</strain>
    </source>
</reference>
<dbReference type="EMBL" id="JAGPYM010000028">
    <property type="protein sequence ID" value="KAH6879741.1"/>
    <property type="molecule type" value="Genomic_DNA"/>
</dbReference>
<feature type="compositionally biased region" description="Basic and acidic residues" evidence="1">
    <location>
        <begin position="25"/>
        <end position="36"/>
    </location>
</feature>
<proteinExistence type="predicted"/>